<dbReference type="PANTHER" id="PTHR43300">
    <property type="entry name" value="ACETYLTRANSFERASE"/>
    <property type="match status" value="1"/>
</dbReference>
<feature type="binding site" evidence="2">
    <location>
        <position position="73"/>
    </location>
    <ligand>
        <name>substrate</name>
    </ligand>
</feature>
<dbReference type="GO" id="GO:0016746">
    <property type="term" value="F:acyltransferase activity"/>
    <property type="evidence" value="ECO:0007669"/>
    <property type="project" value="UniProtKB-KW"/>
</dbReference>
<dbReference type="Proteomes" id="UP000077407">
    <property type="component" value="Unassembled WGS sequence"/>
</dbReference>
<gene>
    <name evidence="3" type="primary">pglD</name>
    <name evidence="3" type="ORF">WY13_02343</name>
</gene>
<accession>A0A162LAS5</accession>
<dbReference type="PANTHER" id="PTHR43300:SF7">
    <property type="entry name" value="UDP-N-ACETYLBACILLOSAMINE N-ACETYLTRANSFERASE"/>
    <property type="match status" value="1"/>
</dbReference>
<reference evidence="3 4" key="1">
    <citation type="journal article" date="2015" name="Biotechnol. Bioeng.">
        <title>Genome sequence and phenotypic characterization of Caulobacter segnis.</title>
        <authorList>
            <person name="Patel S."/>
            <person name="Fletcher B."/>
            <person name="Scott D.C."/>
            <person name="Ely B."/>
        </authorList>
    </citation>
    <scope>NUCLEOTIDE SEQUENCE [LARGE SCALE GENOMIC DNA]</scope>
    <source>
        <strain evidence="3 4">ERI-2</strain>
    </source>
</reference>
<dbReference type="InterPro" id="IPR001451">
    <property type="entry name" value="Hexapep"/>
</dbReference>
<dbReference type="AlphaFoldDB" id="A0A162LAS5"/>
<evidence type="ECO:0000256" key="2">
    <source>
        <dbReference type="PIRSR" id="PIRSR620019-2"/>
    </source>
</evidence>
<dbReference type="SUPFAM" id="SSF51161">
    <property type="entry name" value="Trimeric LpxA-like enzymes"/>
    <property type="match status" value="1"/>
</dbReference>
<proteinExistence type="predicted"/>
<dbReference type="EMBL" id="LITT01000023">
    <property type="protein sequence ID" value="OAA86948.1"/>
    <property type="molecule type" value="Genomic_DNA"/>
</dbReference>
<organism evidence="3 4">
    <name type="scientific">Clostridium ljungdahlii</name>
    <dbReference type="NCBI Taxonomy" id="1538"/>
    <lineage>
        <taxon>Bacteria</taxon>
        <taxon>Bacillati</taxon>
        <taxon>Bacillota</taxon>
        <taxon>Clostridia</taxon>
        <taxon>Eubacteriales</taxon>
        <taxon>Clostridiaceae</taxon>
        <taxon>Clostridium</taxon>
    </lineage>
</organism>
<keyword evidence="3" id="KW-0012">Acyltransferase</keyword>
<sequence>MNEKKLLLYGNGDFAHLMKWYIENDLKREIAAVTVESKFIKSKDFEGLEVIPFENFREGHYLSKDYEILICIGYNQMNEVRQSIFWQCKKLGFEIAQYIHSSANIASNVQMGEGNIILEDSLIQPFVSLGFGNLIWYKTAIAHDCLIGSFNTLTGMSSISGFVQIGNNCFIGNNATIKDKISIADYTLIGAGAYISKSTQPHSVYVPQRSVKLFKDSMDIEL</sequence>
<keyword evidence="3" id="KW-0808">Transferase</keyword>
<dbReference type="CDD" id="cd03360">
    <property type="entry name" value="LbH_AT_putative"/>
    <property type="match status" value="1"/>
</dbReference>
<evidence type="ECO:0000313" key="3">
    <source>
        <dbReference type="EMBL" id="OAA86948.1"/>
    </source>
</evidence>
<dbReference type="Pfam" id="PF00132">
    <property type="entry name" value="Hexapep"/>
    <property type="match status" value="1"/>
</dbReference>
<dbReference type="InterPro" id="IPR020019">
    <property type="entry name" value="AcTrfase_PglD-like"/>
</dbReference>
<dbReference type="InterPro" id="IPR050179">
    <property type="entry name" value="Trans_hexapeptide_repeat"/>
</dbReference>
<evidence type="ECO:0000256" key="1">
    <source>
        <dbReference type="PIRSR" id="PIRSR620019-1"/>
    </source>
</evidence>
<dbReference type="Gene3D" id="2.160.10.10">
    <property type="entry name" value="Hexapeptide repeat proteins"/>
    <property type="match status" value="1"/>
</dbReference>
<comment type="caution">
    <text evidence="3">The sequence shown here is derived from an EMBL/GenBank/DDBJ whole genome shotgun (WGS) entry which is preliminary data.</text>
</comment>
<name>A0A162LAS5_9CLOT</name>
<feature type="active site" description="Proton acceptor" evidence="1">
    <location>
        <position position="143"/>
    </location>
</feature>
<feature type="site" description="Increases basicity of active site His" evidence="1">
    <location>
        <position position="144"/>
    </location>
</feature>
<evidence type="ECO:0000313" key="4">
    <source>
        <dbReference type="Proteomes" id="UP000077407"/>
    </source>
</evidence>
<protein>
    <submittedName>
        <fullName evidence="3">UDP-N-acetylbacillosamine N-acetyltransferase</fullName>
        <ecNumber evidence="3">2.3.1.203</ecNumber>
    </submittedName>
</protein>
<dbReference type="EC" id="2.3.1.203" evidence="3"/>
<dbReference type="PATRIC" id="fig|1538.10.peg.1946"/>
<dbReference type="InterPro" id="IPR011004">
    <property type="entry name" value="Trimer_LpxA-like_sf"/>
</dbReference>